<organism evidence="1 2">
    <name type="scientific">Bacillus carboniphilus</name>
    <dbReference type="NCBI Taxonomy" id="86663"/>
    <lineage>
        <taxon>Bacteria</taxon>
        <taxon>Bacillati</taxon>
        <taxon>Bacillota</taxon>
        <taxon>Bacilli</taxon>
        <taxon>Bacillales</taxon>
        <taxon>Bacillaceae</taxon>
        <taxon>Bacillus</taxon>
    </lineage>
</organism>
<keyword evidence="2" id="KW-1185">Reference proteome</keyword>
<evidence type="ECO:0000313" key="1">
    <source>
        <dbReference type="EMBL" id="WLR42336.1"/>
    </source>
</evidence>
<gene>
    <name evidence="1" type="ORF">LC087_16730</name>
</gene>
<dbReference type="RefSeq" id="WP_306019716.1">
    <property type="nucleotide sequence ID" value="NZ_CP129013.1"/>
</dbReference>
<keyword evidence="1" id="KW-0378">Hydrolase</keyword>
<accession>A0ABY9JSG2</accession>
<dbReference type="Proteomes" id="UP001197974">
    <property type="component" value="Chromosome"/>
</dbReference>
<dbReference type="InterPro" id="IPR012338">
    <property type="entry name" value="Beta-lactam/transpept-like"/>
</dbReference>
<name>A0ABY9JSG2_9BACI</name>
<protein>
    <submittedName>
        <fullName evidence="1">Serine hydrolase</fullName>
    </submittedName>
</protein>
<proteinExistence type="predicted"/>
<dbReference type="SUPFAM" id="SSF56601">
    <property type="entry name" value="beta-lactamase/transpeptidase-like"/>
    <property type="match status" value="1"/>
</dbReference>
<dbReference type="GO" id="GO:0016787">
    <property type="term" value="F:hydrolase activity"/>
    <property type="evidence" value="ECO:0007669"/>
    <property type="project" value="UniProtKB-KW"/>
</dbReference>
<sequence length="114" mass="12632">MKEGHINGKQIVPKEIITMATSIQSPSMLHKDLPQNGFLWFVKDLPAKKTEIGEKVPSGSYQILGYTGVTLVVIPQENIVAVRMFNSFGSPVGHDYLSNVRSFGNIVMKCIKKL</sequence>
<dbReference type="EMBL" id="CP129013">
    <property type="protein sequence ID" value="WLR42336.1"/>
    <property type="molecule type" value="Genomic_DNA"/>
</dbReference>
<evidence type="ECO:0000313" key="2">
    <source>
        <dbReference type="Proteomes" id="UP001197974"/>
    </source>
</evidence>
<reference evidence="1 2" key="1">
    <citation type="submission" date="2023-06" db="EMBL/GenBank/DDBJ databases">
        <title>Five Gram-positive bacteria isolated from mangrove sediments in Shenzhen, Guangdong, China.</title>
        <authorList>
            <person name="Yu S."/>
            <person name="Zheng W."/>
            <person name="Huang Y."/>
        </authorList>
    </citation>
    <scope>NUCLEOTIDE SEQUENCE [LARGE SCALE GENOMIC DNA]</scope>
    <source>
        <strain evidence="1 2">SaN35-3</strain>
    </source>
</reference>
<dbReference type="Gene3D" id="3.40.710.10">
    <property type="entry name" value="DD-peptidase/beta-lactamase superfamily"/>
    <property type="match status" value="1"/>
</dbReference>